<accession>A0ABV7GPD9</accession>
<organism evidence="5 6">
    <name type="scientific">Psychromarinibacter halotolerans</name>
    <dbReference type="NCBI Taxonomy" id="1775175"/>
    <lineage>
        <taxon>Bacteria</taxon>
        <taxon>Pseudomonadati</taxon>
        <taxon>Pseudomonadota</taxon>
        <taxon>Alphaproteobacteria</taxon>
        <taxon>Rhodobacterales</taxon>
        <taxon>Paracoccaceae</taxon>
        <taxon>Psychromarinibacter</taxon>
    </lineage>
</organism>
<feature type="region of interest" description="Disordered" evidence="4">
    <location>
        <begin position="156"/>
        <end position="182"/>
    </location>
</feature>
<dbReference type="CDD" id="cd16352">
    <property type="entry name" value="CheD"/>
    <property type="match status" value="1"/>
</dbReference>
<evidence type="ECO:0000256" key="2">
    <source>
        <dbReference type="ARBA" id="ARBA00022801"/>
    </source>
</evidence>
<comment type="caution">
    <text evidence="5">The sequence shown here is derived from an EMBL/GenBank/DDBJ whole genome shotgun (WGS) entry which is preliminary data.</text>
</comment>
<dbReference type="PANTHER" id="PTHR35147">
    <property type="entry name" value="CHEMORECEPTOR GLUTAMINE DEAMIDASE CHED-RELATED"/>
    <property type="match status" value="1"/>
</dbReference>
<dbReference type="RefSeq" id="WP_275630763.1">
    <property type="nucleotide sequence ID" value="NZ_JARGYD010000001.1"/>
</dbReference>
<sequence>MSAPKVIPVLQGELSVSDDPNVVLSCILGSCIATCLFDPTARVGGMNHILLPGRKGEAVAHNKFGVFAMEALINGLMQKGARKSNLVAKIFGGASTFENGLAIGVSNAAFVRDFLETEAIPIAAESVGGKQARRVRFFPTTGHAKQMLTAEAVPIEAPRPPKPVQGRRPAVPPGGSGEVELF</sequence>
<dbReference type="Pfam" id="PF03975">
    <property type="entry name" value="CheD"/>
    <property type="match status" value="1"/>
</dbReference>
<dbReference type="PROSITE" id="PS51257">
    <property type="entry name" value="PROKAR_LIPOPROTEIN"/>
    <property type="match status" value="1"/>
</dbReference>
<dbReference type="InterPro" id="IPR005659">
    <property type="entry name" value="Chemorcpt_Glu_NH3ase_CheD"/>
</dbReference>
<protein>
    <recommendedName>
        <fullName evidence="3">Probable chemoreceptor glutamine deamidase CheD</fullName>
        <ecNumber evidence="3">3.5.1.44</ecNumber>
    </recommendedName>
</protein>
<dbReference type="EMBL" id="JBHRTB010000010">
    <property type="protein sequence ID" value="MFC3143474.1"/>
    <property type="molecule type" value="Genomic_DNA"/>
</dbReference>
<dbReference type="InterPro" id="IPR011324">
    <property type="entry name" value="Cytotoxic_necrot_fac-like_cat"/>
</dbReference>
<name>A0ABV7GPD9_9RHOB</name>
<proteinExistence type="inferred from homology"/>
<evidence type="ECO:0000313" key="5">
    <source>
        <dbReference type="EMBL" id="MFC3143474.1"/>
    </source>
</evidence>
<reference evidence="6" key="1">
    <citation type="journal article" date="2019" name="Int. J. Syst. Evol. Microbiol.">
        <title>The Global Catalogue of Microorganisms (GCM) 10K type strain sequencing project: providing services to taxonomists for standard genome sequencing and annotation.</title>
        <authorList>
            <consortium name="The Broad Institute Genomics Platform"/>
            <consortium name="The Broad Institute Genome Sequencing Center for Infectious Disease"/>
            <person name="Wu L."/>
            <person name="Ma J."/>
        </authorList>
    </citation>
    <scope>NUCLEOTIDE SEQUENCE [LARGE SCALE GENOMIC DNA]</scope>
    <source>
        <strain evidence="6">KCTC 52366</strain>
    </source>
</reference>
<dbReference type="Gene3D" id="3.30.1330.200">
    <property type="match status" value="1"/>
</dbReference>
<dbReference type="InterPro" id="IPR038592">
    <property type="entry name" value="CheD-like_sf"/>
</dbReference>
<dbReference type="PANTHER" id="PTHR35147:SF2">
    <property type="entry name" value="CHEMORECEPTOR GLUTAMINE DEAMIDASE CHED-RELATED"/>
    <property type="match status" value="1"/>
</dbReference>
<dbReference type="EC" id="3.5.1.44" evidence="3"/>
<evidence type="ECO:0000256" key="3">
    <source>
        <dbReference type="HAMAP-Rule" id="MF_01440"/>
    </source>
</evidence>
<dbReference type="Proteomes" id="UP001595632">
    <property type="component" value="Unassembled WGS sequence"/>
</dbReference>
<keyword evidence="2 3" id="KW-0378">Hydrolase</keyword>
<comment type="similarity">
    <text evidence="3">Belongs to the CheD family.</text>
</comment>
<evidence type="ECO:0000256" key="4">
    <source>
        <dbReference type="SAM" id="MobiDB-lite"/>
    </source>
</evidence>
<evidence type="ECO:0000256" key="1">
    <source>
        <dbReference type="ARBA" id="ARBA00022500"/>
    </source>
</evidence>
<dbReference type="HAMAP" id="MF_01440">
    <property type="entry name" value="CheD"/>
    <property type="match status" value="1"/>
</dbReference>
<comment type="catalytic activity">
    <reaction evidence="3">
        <text>L-glutaminyl-[protein] + H2O = L-glutamyl-[protein] + NH4(+)</text>
        <dbReference type="Rhea" id="RHEA:16441"/>
        <dbReference type="Rhea" id="RHEA-COMP:10207"/>
        <dbReference type="Rhea" id="RHEA-COMP:10208"/>
        <dbReference type="ChEBI" id="CHEBI:15377"/>
        <dbReference type="ChEBI" id="CHEBI:28938"/>
        <dbReference type="ChEBI" id="CHEBI:29973"/>
        <dbReference type="ChEBI" id="CHEBI:30011"/>
        <dbReference type="EC" id="3.5.1.44"/>
    </reaction>
</comment>
<dbReference type="SUPFAM" id="SSF64438">
    <property type="entry name" value="CNF1/YfiH-like putative cysteine hydrolases"/>
    <property type="match status" value="1"/>
</dbReference>
<keyword evidence="1 3" id="KW-0145">Chemotaxis</keyword>
<evidence type="ECO:0000313" key="6">
    <source>
        <dbReference type="Proteomes" id="UP001595632"/>
    </source>
</evidence>
<comment type="function">
    <text evidence="3">Probably deamidates glutamine residues to glutamate on methyl-accepting chemotaxis receptors (MCPs), playing an important role in chemotaxis.</text>
</comment>
<keyword evidence="6" id="KW-1185">Reference proteome</keyword>
<gene>
    <name evidence="3" type="primary">cheD</name>
    <name evidence="5" type="ORF">ACFOGP_12190</name>
</gene>